<dbReference type="GO" id="GO:0016705">
    <property type="term" value="F:oxidoreductase activity, acting on paired donors, with incorporation or reduction of molecular oxygen"/>
    <property type="evidence" value="ECO:0007669"/>
    <property type="project" value="InterPro"/>
</dbReference>
<dbReference type="SUPFAM" id="SSF48264">
    <property type="entry name" value="Cytochrome P450"/>
    <property type="match status" value="1"/>
</dbReference>
<feature type="compositionally biased region" description="Basic and acidic residues" evidence="2">
    <location>
        <begin position="12"/>
        <end position="24"/>
    </location>
</feature>
<evidence type="ECO:0000313" key="3">
    <source>
        <dbReference type="EMBL" id="NGO72384.1"/>
    </source>
</evidence>
<accession>A0A6G4X6L0</accession>
<dbReference type="EMBL" id="JAAKZZ010000450">
    <property type="protein sequence ID" value="NGO72384.1"/>
    <property type="molecule type" value="Genomic_DNA"/>
</dbReference>
<gene>
    <name evidence="3" type="ORF">G5C65_29335</name>
</gene>
<comment type="caution">
    <text evidence="3">The sequence shown here is derived from an EMBL/GenBank/DDBJ whole genome shotgun (WGS) entry which is preliminary data.</text>
</comment>
<dbReference type="Proteomes" id="UP000477722">
    <property type="component" value="Unassembled WGS sequence"/>
</dbReference>
<dbReference type="Gene3D" id="1.10.630.10">
    <property type="entry name" value="Cytochrome P450"/>
    <property type="match status" value="1"/>
</dbReference>
<dbReference type="RefSeq" id="WP_165302074.1">
    <property type="nucleotide sequence ID" value="NZ_JAAKZZ010000450.1"/>
</dbReference>
<evidence type="ECO:0008006" key="5">
    <source>
        <dbReference type="Google" id="ProtNLM"/>
    </source>
</evidence>
<comment type="similarity">
    <text evidence="1">Belongs to the cytochrome P450 family.</text>
</comment>
<dbReference type="GO" id="GO:0020037">
    <property type="term" value="F:heme binding"/>
    <property type="evidence" value="ECO:0007669"/>
    <property type="project" value="InterPro"/>
</dbReference>
<reference evidence="3 4" key="1">
    <citation type="submission" date="2020-02" db="EMBL/GenBank/DDBJ databases">
        <title>Whole-genome analyses of novel actinobacteria.</title>
        <authorList>
            <person name="Sahin N."/>
            <person name="Tatar D."/>
        </authorList>
    </citation>
    <scope>NUCLEOTIDE SEQUENCE [LARGE SCALE GENOMIC DNA]</scope>
    <source>
        <strain evidence="3 4">SB3404</strain>
    </source>
</reference>
<organism evidence="3 4">
    <name type="scientific">Streptomyces boncukensis</name>
    <dbReference type="NCBI Taxonomy" id="2711219"/>
    <lineage>
        <taxon>Bacteria</taxon>
        <taxon>Bacillati</taxon>
        <taxon>Actinomycetota</taxon>
        <taxon>Actinomycetes</taxon>
        <taxon>Kitasatosporales</taxon>
        <taxon>Streptomycetaceae</taxon>
        <taxon>Streptomyces</taxon>
    </lineage>
</organism>
<dbReference type="PANTHER" id="PTHR46696">
    <property type="entry name" value="P450, PUTATIVE (EUROFUNG)-RELATED"/>
    <property type="match status" value="1"/>
</dbReference>
<sequence>MSAYAEAPAILADRRFSSDRRKDNSPNPSGDPGFRERLRHQPPPMVGLDGAEHTAARRTVIGEFTAKRLAARRPRSRHVVEGFVDDMPASDARPVDRVQALSLPVPSLVICELIRRGQGCSVRVTAPLALHQAVWSSAPFVIDRAVPVGRKAYRLRRTDHLIINAWSRRCRSAPAR</sequence>
<keyword evidence="4" id="KW-1185">Reference proteome</keyword>
<dbReference type="PANTHER" id="PTHR46696:SF1">
    <property type="entry name" value="CYTOCHROME P450 YJIB-RELATED"/>
    <property type="match status" value="1"/>
</dbReference>
<feature type="region of interest" description="Disordered" evidence="2">
    <location>
        <begin position="1"/>
        <end position="49"/>
    </location>
</feature>
<dbReference type="GO" id="GO:0004497">
    <property type="term" value="F:monooxygenase activity"/>
    <property type="evidence" value="ECO:0007669"/>
    <property type="project" value="InterPro"/>
</dbReference>
<name>A0A6G4X6L0_9ACTN</name>
<proteinExistence type="inferred from homology"/>
<dbReference type="InterPro" id="IPR036396">
    <property type="entry name" value="Cyt_P450_sf"/>
</dbReference>
<dbReference type="GO" id="GO:0005506">
    <property type="term" value="F:iron ion binding"/>
    <property type="evidence" value="ECO:0007669"/>
    <property type="project" value="InterPro"/>
</dbReference>
<dbReference type="AlphaFoldDB" id="A0A6G4X6L0"/>
<evidence type="ECO:0000256" key="1">
    <source>
        <dbReference type="ARBA" id="ARBA00010617"/>
    </source>
</evidence>
<evidence type="ECO:0000256" key="2">
    <source>
        <dbReference type="SAM" id="MobiDB-lite"/>
    </source>
</evidence>
<evidence type="ECO:0000313" key="4">
    <source>
        <dbReference type="Proteomes" id="UP000477722"/>
    </source>
</evidence>
<protein>
    <recommendedName>
        <fullName evidence="5">Cytochrome P450</fullName>
    </recommendedName>
</protein>